<reference evidence="2" key="2">
    <citation type="journal article" date="2024" name="Plant">
        <title>Genomic evolution and insights into agronomic trait innovations of Sesamum species.</title>
        <authorList>
            <person name="Miao H."/>
            <person name="Wang L."/>
            <person name="Qu L."/>
            <person name="Liu H."/>
            <person name="Sun Y."/>
            <person name="Le M."/>
            <person name="Wang Q."/>
            <person name="Wei S."/>
            <person name="Zheng Y."/>
            <person name="Lin W."/>
            <person name="Duan Y."/>
            <person name="Cao H."/>
            <person name="Xiong S."/>
            <person name="Wang X."/>
            <person name="Wei L."/>
            <person name="Li C."/>
            <person name="Ma Q."/>
            <person name="Ju M."/>
            <person name="Zhao R."/>
            <person name="Li G."/>
            <person name="Mu C."/>
            <person name="Tian Q."/>
            <person name="Mei H."/>
            <person name="Zhang T."/>
            <person name="Gao T."/>
            <person name="Zhang H."/>
        </authorList>
    </citation>
    <scope>NUCLEOTIDE SEQUENCE</scope>
    <source>
        <strain evidence="2">KEN1</strain>
    </source>
</reference>
<evidence type="ECO:0000256" key="1">
    <source>
        <dbReference type="SAM" id="MobiDB-lite"/>
    </source>
</evidence>
<proteinExistence type="predicted"/>
<gene>
    <name evidence="2" type="ORF">Slati_3248700</name>
</gene>
<evidence type="ECO:0000313" key="2">
    <source>
        <dbReference type="EMBL" id="KAL0422258.1"/>
    </source>
</evidence>
<reference evidence="2" key="1">
    <citation type="submission" date="2020-06" db="EMBL/GenBank/DDBJ databases">
        <authorList>
            <person name="Li T."/>
            <person name="Hu X."/>
            <person name="Zhang T."/>
            <person name="Song X."/>
            <person name="Zhang H."/>
            <person name="Dai N."/>
            <person name="Sheng W."/>
            <person name="Hou X."/>
            <person name="Wei L."/>
        </authorList>
    </citation>
    <scope>NUCLEOTIDE SEQUENCE</scope>
    <source>
        <strain evidence="2">KEN1</strain>
        <tissue evidence="2">Leaf</tissue>
    </source>
</reference>
<sequence>MGRGGGDEWRGSAMETVEEVGRSEMMVRLRGGGGNGGRGGGGGGGGGGGLLFIGM</sequence>
<accession>A0AAW2UZA4</accession>
<feature type="compositionally biased region" description="Gly residues" evidence="1">
    <location>
        <begin position="30"/>
        <end position="48"/>
    </location>
</feature>
<dbReference type="AlphaFoldDB" id="A0AAW2UZA4"/>
<comment type="caution">
    <text evidence="2">The sequence shown here is derived from an EMBL/GenBank/DDBJ whole genome shotgun (WGS) entry which is preliminary data.</text>
</comment>
<protein>
    <submittedName>
        <fullName evidence="2">Uncharacterized protein</fullName>
    </submittedName>
</protein>
<dbReference type="EMBL" id="JACGWN010000011">
    <property type="protein sequence ID" value="KAL0422258.1"/>
    <property type="molecule type" value="Genomic_DNA"/>
</dbReference>
<feature type="region of interest" description="Disordered" evidence="1">
    <location>
        <begin position="28"/>
        <end position="48"/>
    </location>
</feature>
<organism evidence="2">
    <name type="scientific">Sesamum latifolium</name>
    <dbReference type="NCBI Taxonomy" id="2727402"/>
    <lineage>
        <taxon>Eukaryota</taxon>
        <taxon>Viridiplantae</taxon>
        <taxon>Streptophyta</taxon>
        <taxon>Embryophyta</taxon>
        <taxon>Tracheophyta</taxon>
        <taxon>Spermatophyta</taxon>
        <taxon>Magnoliopsida</taxon>
        <taxon>eudicotyledons</taxon>
        <taxon>Gunneridae</taxon>
        <taxon>Pentapetalae</taxon>
        <taxon>asterids</taxon>
        <taxon>lamiids</taxon>
        <taxon>Lamiales</taxon>
        <taxon>Pedaliaceae</taxon>
        <taxon>Sesamum</taxon>
    </lineage>
</organism>
<name>A0AAW2UZA4_9LAMI</name>